<evidence type="ECO:0000256" key="1">
    <source>
        <dbReference type="SAM" id="MobiDB-lite"/>
    </source>
</evidence>
<name>A0ABD3P0M6_9STRA</name>
<dbReference type="InterPro" id="IPR000719">
    <property type="entry name" value="Prot_kinase_dom"/>
</dbReference>
<feature type="domain" description="Protein kinase" evidence="2">
    <location>
        <begin position="257"/>
        <end position="574"/>
    </location>
</feature>
<evidence type="ECO:0000313" key="3">
    <source>
        <dbReference type="EMBL" id="KAL3781207.1"/>
    </source>
</evidence>
<evidence type="ECO:0000313" key="4">
    <source>
        <dbReference type="Proteomes" id="UP001516023"/>
    </source>
</evidence>
<dbReference type="PANTHER" id="PTHR44329:SF214">
    <property type="entry name" value="PROTEIN KINASE DOMAIN-CONTAINING PROTEIN"/>
    <property type="match status" value="1"/>
</dbReference>
<dbReference type="InterPro" id="IPR051681">
    <property type="entry name" value="Ser/Thr_Kinases-Pseudokinases"/>
</dbReference>
<reference evidence="3 4" key="1">
    <citation type="journal article" date="2020" name="G3 (Bethesda)">
        <title>Improved Reference Genome for Cyclotella cryptica CCMP332, a Model for Cell Wall Morphogenesis, Salinity Adaptation, and Lipid Production in Diatoms (Bacillariophyta).</title>
        <authorList>
            <person name="Roberts W.R."/>
            <person name="Downey K.M."/>
            <person name="Ruck E.C."/>
            <person name="Traller J.C."/>
            <person name="Alverson A.J."/>
        </authorList>
    </citation>
    <scope>NUCLEOTIDE SEQUENCE [LARGE SCALE GENOMIC DNA]</scope>
    <source>
        <strain evidence="3 4">CCMP332</strain>
    </source>
</reference>
<gene>
    <name evidence="3" type="ORF">HJC23_007734</name>
</gene>
<dbReference type="InterPro" id="IPR011009">
    <property type="entry name" value="Kinase-like_dom_sf"/>
</dbReference>
<proteinExistence type="predicted"/>
<protein>
    <recommendedName>
        <fullName evidence="2">Protein kinase domain-containing protein</fullName>
    </recommendedName>
</protein>
<dbReference type="AlphaFoldDB" id="A0ABD3P0M6"/>
<sequence>MKFSTSNRYIFTWPRTRHDGNIFSAERTAKETERNSNADSRWVNTRNCCAEAGPARLRIIKAVHWFIFNKSRRVRNRGLVLCLSLGTLLIIDDAIRQSSTLLDMDLNSSLSQSSGRQIPPRLCKTGSHSSSNLPRGHKSTRQRQLHPRVTCITNNLRDLCGSDEQLEENANIGIDCFQLDSIPKALDWGDYESNIRNDPTALSVNLSAKEGCSLADPSYQNLSVASAPTCNDVHSIGLTFNSLSCSPAGEGRCFSSMAYLKFIGNGGYNSVWRRETFFKEKVILKMHRPSRAFSELDFDRNRRDALISGKAGRSPVHYKNNVLPVYQYCAFTSIVPMATQTLDQYVSKFPQHHEGRLMDATEMFHLAFQAARGLYQSHLYLNGKATNAHSDVKPSQFLVFEPPIHDIGGLSPQPNKTFPLLQISDFNRCRFLERSRNNETCPFRICGIKHKGSTYRSPEEYLECADQNDAIDIFSLGGVLFYLLSDGLEPYHEISTFDSVVKKVLAGQLPRLPPLQKYEKFGVKTAAFVEKRANHPAFLALRQIMLQCWAYKPQDRPSSLEVLNMFEAKEYEVLS</sequence>
<dbReference type="PANTHER" id="PTHR44329">
    <property type="entry name" value="SERINE/THREONINE-PROTEIN KINASE TNNI3K-RELATED"/>
    <property type="match status" value="1"/>
</dbReference>
<feature type="region of interest" description="Disordered" evidence="1">
    <location>
        <begin position="110"/>
        <end position="144"/>
    </location>
</feature>
<dbReference type="Gene3D" id="1.10.510.10">
    <property type="entry name" value="Transferase(Phosphotransferase) domain 1"/>
    <property type="match status" value="1"/>
</dbReference>
<dbReference type="SUPFAM" id="SSF56112">
    <property type="entry name" value="Protein kinase-like (PK-like)"/>
    <property type="match status" value="1"/>
</dbReference>
<dbReference type="EMBL" id="JABMIG020000324">
    <property type="protein sequence ID" value="KAL3781207.1"/>
    <property type="molecule type" value="Genomic_DNA"/>
</dbReference>
<keyword evidence="4" id="KW-1185">Reference proteome</keyword>
<feature type="compositionally biased region" description="Basic residues" evidence="1">
    <location>
        <begin position="135"/>
        <end position="144"/>
    </location>
</feature>
<organism evidence="3 4">
    <name type="scientific">Cyclotella cryptica</name>
    <dbReference type="NCBI Taxonomy" id="29204"/>
    <lineage>
        <taxon>Eukaryota</taxon>
        <taxon>Sar</taxon>
        <taxon>Stramenopiles</taxon>
        <taxon>Ochrophyta</taxon>
        <taxon>Bacillariophyta</taxon>
        <taxon>Coscinodiscophyceae</taxon>
        <taxon>Thalassiosirophycidae</taxon>
        <taxon>Stephanodiscales</taxon>
        <taxon>Stephanodiscaceae</taxon>
        <taxon>Cyclotella</taxon>
    </lineage>
</organism>
<dbReference type="PROSITE" id="PS50011">
    <property type="entry name" value="PROTEIN_KINASE_DOM"/>
    <property type="match status" value="1"/>
</dbReference>
<evidence type="ECO:0000259" key="2">
    <source>
        <dbReference type="PROSITE" id="PS50011"/>
    </source>
</evidence>
<dbReference type="Pfam" id="PF07714">
    <property type="entry name" value="PK_Tyr_Ser-Thr"/>
    <property type="match status" value="1"/>
</dbReference>
<comment type="caution">
    <text evidence="3">The sequence shown here is derived from an EMBL/GenBank/DDBJ whole genome shotgun (WGS) entry which is preliminary data.</text>
</comment>
<accession>A0ABD3P0M6</accession>
<dbReference type="Proteomes" id="UP001516023">
    <property type="component" value="Unassembled WGS sequence"/>
</dbReference>
<dbReference type="InterPro" id="IPR001245">
    <property type="entry name" value="Ser-Thr/Tyr_kinase_cat_dom"/>
</dbReference>